<dbReference type="AlphaFoldDB" id="A0A3Q2XZY3"/>
<dbReference type="GeneTree" id="ENSGT00440000033232"/>
<reference evidence="1" key="1">
    <citation type="submission" date="2025-08" db="UniProtKB">
        <authorList>
            <consortium name="Ensembl"/>
        </authorList>
    </citation>
    <scope>IDENTIFICATION</scope>
</reference>
<evidence type="ECO:0000313" key="1">
    <source>
        <dbReference type="Ensembl" id="ENSHCOP00000010723.1"/>
    </source>
</evidence>
<organism evidence="1 2">
    <name type="scientific">Hippocampus comes</name>
    <name type="common">Tiger tail seahorse</name>
    <dbReference type="NCBI Taxonomy" id="109280"/>
    <lineage>
        <taxon>Eukaryota</taxon>
        <taxon>Metazoa</taxon>
        <taxon>Chordata</taxon>
        <taxon>Craniata</taxon>
        <taxon>Vertebrata</taxon>
        <taxon>Euteleostomi</taxon>
        <taxon>Actinopterygii</taxon>
        <taxon>Neopterygii</taxon>
        <taxon>Teleostei</taxon>
        <taxon>Neoteleostei</taxon>
        <taxon>Acanthomorphata</taxon>
        <taxon>Syngnathiaria</taxon>
        <taxon>Syngnathiformes</taxon>
        <taxon>Syngnathoidei</taxon>
        <taxon>Syngnathidae</taxon>
        <taxon>Hippocampus</taxon>
    </lineage>
</organism>
<dbReference type="Proteomes" id="UP000264820">
    <property type="component" value="Unplaced"/>
</dbReference>
<evidence type="ECO:0008006" key="3">
    <source>
        <dbReference type="Google" id="ProtNLM"/>
    </source>
</evidence>
<dbReference type="OMA" id="IPRYDKC"/>
<dbReference type="GO" id="GO:0003676">
    <property type="term" value="F:nucleic acid binding"/>
    <property type="evidence" value="ECO:0007669"/>
    <property type="project" value="InterPro"/>
</dbReference>
<keyword evidence="2" id="KW-1185">Reference proteome</keyword>
<name>A0A3Q2XZY3_HIPCM</name>
<dbReference type="InterPro" id="IPR036397">
    <property type="entry name" value="RNaseH_sf"/>
</dbReference>
<dbReference type="InterPro" id="IPR052709">
    <property type="entry name" value="Transposase-MT_Hybrid"/>
</dbReference>
<proteinExistence type="predicted"/>
<dbReference type="Ensembl" id="ENSHCOT00000017222.1">
    <property type="protein sequence ID" value="ENSHCOP00000010723.1"/>
    <property type="gene ID" value="ENSHCOG00000013381.1"/>
</dbReference>
<dbReference type="Gene3D" id="3.30.420.10">
    <property type="entry name" value="Ribonuclease H-like superfamily/Ribonuclease H"/>
    <property type="match status" value="1"/>
</dbReference>
<evidence type="ECO:0000313" key="2">
    <source>
        <dbReference type="Proteomes" id="UP000264820"/>
    </source>
</evidence>
<dbReference type="STRING" id="109280.ENSHCOP00000010723"/>
<sequence>SVLYVTHKAYLTIKVKKDIKNKRRGHQSEGVILHHDNARPHTAAQMVQTTNKLGWELLPHPSYSPDFAPSDFHLFGPLKALFMRGTKFESDDEVKSIVSDWLRHQSKDFYAGGLWKLVHRWEKCVTLPGDYVDLKKFFKRLSVLEVLVPKKSPNLLNDPRNTVLARI</sequence>
<accession>A0A3Q2XZY3</accession>
<protein>
    <recommendedName>
        <fullName evidence="3">Histone-lysine N-methyltransferase SETMAR</fullName>
    </recommendedName>
</protein>
<dbReference type="PANTHER" id="PTHR46060">
    <property type="entry name" value="MARINER MOS1 TRANSPOSASE-LIKE PROTEIN"/>
    <property type="match status" value="1"/>
</dbReference>
<reference evidence="1" key="2">
    <citation type="submission" date="2025-09" db="UniProtKB">
        <authorList>
            <consortium name="Ensembl"/>
        </authorList>
    </citation>
    <scope>IDENTIFICATION</scope>
</reference>
<dbReference type="PANTHER" id="PTHR46060:SF1">
    <property type="entry name" value="MARINER MOS1 TRANSPOSASE-LIKE PROTEIN"/>
    <property type="match status" value="1"/>
</dbReference>